<sequence>MTSLSCAASVRHSGLALKLHPAQLARYTVFLSAPTIVASLLLTQFYPKRFRIHPYPYLSDAGLRDPERFILSGGMAISAALFLPLVAAIYLHYSHSLPSTQIDHPLSRHLPPLQNFLPRLSLLSGILLSLFLALFTSVPGFWIPHHVFAALFALSAGTWSVCVAVMSHVQGRRKPRLAYLCALVQLIVIVSFAMLWISLRLRIPFALIPNKDPRFVYMALLEYVGTTAFLTSIILAAQKVSGWHISLRLYRDRPSHDKTRPDSFTTIPL</sequence>
<name>A0A2V3J3A5_9FLOR</name>
<feature type="transmembrane region" description="Helical" evidence="1">
    <location>
        <begin position="177"/>
        <end position="197"/>
    </location>
</feature>
<feature type="transmembrane region" description="Helical" evidence="1">
    <location>
        <begin position="217"/>
        <end position="237"/>
    </location>
</feature>
<evidence type="ECO:0000256" key="1">
    <source>
        <dbReference type="SAM" id="Phobius"/>
    </source>
</evidence>
<evidence type="ECO:0000259" key="2">
    <source>
        <dbReference type="Pfam" id="PF10277"/>
    </source>
</evidence>
<dbReference type="OrthoDB" id="5867at2759"/>
<proteinExistence type="predicted"/>
<keyword evidence="1" id="KW-0812">Transmembrane</keyword>
<keyword evidence="1" id="KW-0472">Membrane</keyword>
<dbReference type="Proteomes" id="UP000247409">
    <property type="component" value="Unassembled WGS sequence"/>
</dbReference>
<feature type="domain" description="CWH43-like N-terminal" evidence="2">
    <location>
        <begin position="53"/>
        <end position="232"/>
    </location>
</feature>
<gene>
    <name evidence="3" type="ORF">BWQ96_01420</name>
</gene>
<reference evidence="3 4" key="1">
    <citation type="journal article" date="2018" name="Mol. Biol. Evol.">
        <title>Analysis of the draft genome of the red seaweed Gracilariopsis chorda provides insights into genome size evolution in Rhodophyta.</title>
        <authorList>
            <person name="Lee J."/>
            <person name="Yang E.C."/>
            <person name="Graf L."/>
            <person name="Yang J.H."/>
            <person name="Qiu H."/>
            <person name="Zel Zion U."/>
            <person name="Chan C.X."/>
            <person name="Stephens T.G."/>
            <person name="Weber A.P.M."/>
            <person name="Boo G.H."/>
            <person name="Boo S.M."/>
            <person name="Kim K.M."/>
            <person name="Shin Y."/>
            <person name="Jung M."/>
            <person name="Lee S.J."/>
            <person name="Yim H.S."/>
            <person name="Lee J.H."/>
            <person name="Bhattacharya D."/>
            <person name="Yoon H.S."/>
        </authorList>
    </citation>
    <scope>NUCLEOTIDE SEQUENCE [LARGE SCALE GENOMIC DNA]</scope>
    <source>
        <strain evidence="3 4">SKKU-2015</strain>
        <tissue evidence="3">Whole body</tissue>
    </source>
</reference>
<feature type="transmembrane region" description="Helical" evidence="1">
    <location>
        <begin position="116"/>
        <end position="135"/>
    </location>
</feature>
<keyword evidence="4" id="KW-1185">Reference proteome</keyword>
<protein>
    <recommendedName>
        <fullName evidence="2">CWH43-like N-terminal domain-containing protein</fullName>
    </recommendedName>
</protein>
<organism evidence="3 4">
    <name type="scientific">Gracilariopsis chorda</name>
    <dbReference type="NCBI Taxonomy" id="448386"/>
    <lineage>
        <taxon>Eukaryota</taxon>
        <taxon>Rhodophyta</taxon>
        <taxon>Florideophyceae</taxon>
        <taxon>Rhodymeniophycidae</taxon>
        <taxon>Gracilariales</taxon>
        <taxon>Gracilariaceae</taxon>
        <taxon>Gracilariopsis</taxon>
    </lineage>
</organism>
<evidence type="ECO:0000313" key="4">
    <source>
        <dbReference type="Proteomes" id="UP000247409"/>
    </source>
</evidence>
<comment type="caution">
    <text evidence="3">The sequence shown here is derived from an EMBL/GenBank/DDBJ whole genome shotgun (WGS) entry which is preliminary data.</text>
</comment>
<accession>A0A2V3J3A5</accession>
<dbReference type="Pfam" id="PF10277">
    <property type="entry name" value="Frag1"/>
    <property type="match status" value="1"/>
</dbReference>
<keyword evidence="1" id="KW-1133">Transmembrane helix</keyword>
<evidence type="ECO:0000313" key="3">
    <source>
        <dbReference type="EMBL" id="PXF48864.1"/>
    </source>
</evidence>
<feature type="transmembrane region" description="Helical" evidence="1">
    <location>
        <begin position="147"/>
        <end position="165"/>
    </location>
</feature>
<dbReference type="EMBL" id="NBIV01000011">
    <property type="protein sequence ID" value="PXF48864.1"/>
    <property type="molecule type" value="Genomic_DNA"/>
</dbReference>
<feature type="transmembrane region" description="Helical" evidence="1">
    <location>
        <begin position="27"/>
        <end position="46"/>
    </location>
</feature>
<dbReference type="AlphaFoldDB" id="A0A2V3J3A5"/>
<feature type="transmembrane region" description="Helical" evidence="1">
    <location>
        <begin position="69"/>
        <end position="91"/>
    </location>
</feature>
<dbReference type="InterPro" id="IPR019402">
    <property type="entry name" value="CWH43_N"/>
</dbReference>